<reference evidence="3 4" key="1">
    <citation type="journal article" date="2020" name="Nature">
        <title>Six reference-quality genomes reveal evolution of bat adaptations.</title>
        <authorList>
            <person name="Jebb D."/>
            <person name="Huang Z."/>
            <person name="Pippel M."/>
            <person name="Hughes G.M."/>
            <person name="Lavrichenko K."/>
            <person name="Devanna P."/>
            <person name="Winkler S."/>
            <person name="Jermiin L.S."/>
            <person name="Skirmuntt E.C."/>
            <person name="Katzourakis A."/>
            <person name="Burkitt-Gray L."/>
            <person name="Ray D.A."/>
            <person name="Sullivan K.A.M."/>
            <person name="Roscito J.G."/>
            <person name="Kirilenko B.M."/>
            <person name="Davalos L.M."/>
            <person name="Corthals A.P."/>
            <person name="Power M.L."/>
            <person name="Jones G."/>
            <person name="Ransome R.D."/>
            <person name="Dechmann D.K.N."/>
            <person name="Locatelli A.G."/>
            <person name="Puechmaille S.J."/>
            <person name="Fedrigo O."/>
            <person name="Jarvis E.D."/>
            <person name="Hiller M."/>
            <person name="Vernes S.C."/>
            <person name="Myers E.W."/>
            <person name="Teeling E.C."/>
        </authorList>
    </citation>
    <scope>NUCLEOTIDE SEQUENCE [LARGE SCALE GENOMIC DNA]</scope>
    <source>
        <strain evidence="3">MMolMol1</strain>
        <tissue evidence="3">Muscle</tissue>
    </source>
</reference>
<dbReference type="PANTHER" id="PTHR37873">
    <property type="entry name" value="SMALL INTEGRAL MEMBRANE PROTEIN 33"/>
    <property type="match status" value="1"/>
</dbReference>
<dbReference type="InterPro" id="IPR038803">
    <property type="entry name" value="SMIM33"/>
</dbReference>
<keyword evidence="2" id="KW-0812">Transmembrane</keyword>
<sequence>MHQADRYPWLSPVVNGSGGQETQKQLPEVLSGAWAPPQEDGLPLLTVIIAIFVLLAVCIVVAVHFGPSLHQGHATLPTEPPAPKPEGGIYLIHWRVLSSQDIHEDTQQGPPVSGFCLVPDGPRLSIDEVTYL</sequence>
<accession>A0A7J8IBW7</accession>
<dbReference type="AlphaFoldDB" id="A0A7J8IBW7"/>
<protein>
    <submittedName>
        <fullName evidence="3">Small integral membrane protein 33</fullName>
    </submittedName>
</protein>
<dbReference type="InParanoid" id="A0A7J8IBW7"/>
<gene>
    <name evidence="3" type="ORF">HJG59_017023</name>
</gene>
<name>A0A7J8IBW7_MOLMO</name>
<feature type="region of interest" description="Disordered" evidence="1">
    <location>
        <begin position="1"/>
        <end position="22"/>
    </location>
</feature>
<keyword evidence="4" id="KW-1185">Reference proteome</keyword>
<dbReference type="PANTHER" id="PTHR37873:SF1">
    <property type="entry name" value="SMALL INTEGRAL MEMBRANE PROTEIN 33"/>
    <property type="match status" value="1"/>
</dbReference>
<evidence type="ECO:0000256" key="1">
    <source>
        <dbReference type="SAM" id="MobiDB-lite"/>
    </source>
</evidence>
<organism evidence="3 4">
    <name type="scientific">Molossus molossus</name>
    <name type="common">Pallas' mastiff bat</name>
    <name type="synonym">Vespertilio molossus</name>
    <dbReference type="NCBI Taxonomy" id="27622"/>
    <lineage>
        <taxon>Eukaryota</taxon>
        <taxon>Metazoa</taxon>
        <taxon>Chordata</taxon>
        <taxon>Craniata</taxon>
        <taxon>Vertebrata</taxon>
        <taxon>Euteleostomi</taxon>
        <taxon>Mammalia</taxon>
        <taxon>Eutheria</taxon>
        <taxon>Laurasiatheria</taxon>
        <taxon>Chiroptera</taxon>
        <taxon>Yangochiroptera</taxon>
        <taxon>Molossidae</taxon>
        <taxon>Molossus</taxon>
    </lineage>
</organism>
<dbReference type="EMBL" id="JACASF010000004">
    <property type="protein sequence ID" value="KAF6482156.1"/>
    <property type="molecule type" value="Genomic_DNA"/>
</dbReference>
<evidence type="ECO:0000256" key="2">
    <source>
        <dbReference type="SAM" id="Phobius"/>
    </source>
</evidence>
<evidence type="ECO:0000313" key="3">
    <source>
        <dbReference type="EMBL" id="KAF6482156.1"/>
    </source>
</evidence>
<proteinExistence type="predicted"/>
<feature type="transmembrane region" description="Helical" evidence="2">
    <location>
        <begin position="44"/>
        <end position="65"/>
    </location>
</feature>
<dbReference type="Proteomes" id="UP000550707">
    <property type="component" value="Unassembled WGS sequence"/>
</dbReference>
<keyword evidence="2" id="KW-1133">Transmembrane helix</keyword>
<evidence type="ECO:0000313" key="4">
    <source>
        <dbReference type="Proteomes" id="UP000550707"/>
    </source>
</evidence>
<keyword evidence="2" id="KW-0472">Membrane</keyword>
<comment type="caution">
    <text evidence="3">The sequence shown here is derived from an EMBL/GenBank/DDBJ whole genome shotgun (WGS) entry which is preliminary data.</text>
</comment>